<dbReference type="AlphaFoldDB" id="A0A7I9XLP1"/>
<accession>A0A7I9XLP1</accession>
<gene>
    <name evidence="2" type="ORF">MSEN_25440</name>
</gene>
<keyword evidence="3" id="KW-1185">Reference proteome</keyword>
<protein>
    <submittedName>
        <fullName evidence="2">Uncharacterized protein</fullName>
    </submittedName>
</protein>
<feature type="region of interest" description="Disordered" evidence="1">
    <location>
        <begin position="69"/>
        <end position="92"/>
    </location>
</feature>
<feature type="compositionally biased region" description="Polar residues" evidence="1">
    <location>
        <begin position="77"/>
        <end position="92"/>
    </location>
</feature>
<reference evidence="2 3" key="1">
    <citation type="journal article" date="2019" name="Emerg. Microbes Infect.">
        <title>Comprehensive subspecies identification of 175 nontuberculous mycobacteria species based on 7547 genomic profiles.</title>
        <authorList>
            <person name="Matsumoto Y."/>
            <person name="Kinjo T."/>
            <person name="Motooka D."/>
            <person name="Nabeya D."/>
            <person name="Jung N."/>
            <person name="Uechi K."/>
            <person name="Horii T."/>
            <person name="Iida T."/>
            <person name="Fujita J."/>
            <person name="Nakamura S."/>
        </authorList>
    </citation>
    <scope>NUCLEOTIDE SEQUENCE [LARGE SCALE GENOMIC DNA]</scope>
    <source>
        <strain evidence="2 3">JCM 16017</strain>
    </source>
</reference>
<dbReference type="Proteomes" id="UP000465263">
    <property type="component" value="Unassembled WGS sequence"/>
</dbReference>
<organism evidence="2 3">
    <name type="scientific">Mycolicibacter senuensis</name>
    <dbReference type="NCBI Taxonomy" id="386913"/>
    <lineage>
        <taxon>Bacteria</taxon>
        <taxon>Bacillati</taxon>
        <taxon>Actinomycetota</taxon>
        <taxon>Actinomycetes</taxon>
        <taxon>Mycobacteriales</taxon>
        <taxon>Mycobacteriaceae</taxon>
        <taxon>Mycolicibacter</taxon>
    </lineage>
</organism>
<dbReference type="EMBL" id="BLKV01000002">
    <property type="protein sequence ID" value="GFG70824.1"/>
    <property type="molecule type" value="Genomic_DNA"/>
</dbReference>
<evidence type="ECO:0000256" key="1">
    <source>
        <dbReference type="SAM" id="MobiDB-lite"/>
    </source>
</evidence>
<evidence type="ECO:0000313" key="2">
    <source>
        <dbReference type="EMBL" id="GFG70824.1"/>
    </source>
</evidence>
<comment type="caution">
    <text evidence="2">The sequence shown here is derived from an EMBL/GenBank/DDBJ whole genome shotgun (WGS) entry which is preliminary data.</text>
</comment>
<name>A0A7I9XLP1_9MYCO</name>
<sequence>MRPGGGLAITPRAPGTTSPGVATVTAGLTGLPIHGGIALGQPVTPKVTIAAAGTVTTSTAGTTTALHTLHTGSTLSSPHAITRKTTGTLGSG</sequence>
<proteinExistence type="predicted"/>
<evidence type="ECO:0000313" key="3">
    <source>
        <dbReference type="Proteomes" id="UP000465263"/>
    </source>
</evidence>